<sequence length="168" mass="17960">MGPLLRSVTDADRFGVVTVEGTEAPMRLRTTAAALAGALALVLPAGAQAFADDGKALNYVYVDQSHAEKNAQIKDTGADKCHALPSAASDVVEAVNETDSVALIFAEEECGGEPVATLQPGEKAGDFHAASVVFQQAHRQDQQQADQQQKPEQKPEQQDDYDSFDDFR</sequence>
<protein>
    <submittedName>
        <fullName evidence="2">Uncharacterized protein</fullName>
    </submittedName>
</protein>
<evidence type="ECO:0000313" key="3">
    <source>
        <dbReference type="Proteomes" id="UP000033551"/>
    </source>
</evidence>
<evidence type="ECO:0000313" key="2">
    <source>
        <dbReference type="EMBL" id="KJY27684.1"/>
    </source>
</evidence>
<name>A0A0F4J1D9_9ACTN</name>
<evidence type="ECO:0000256" key="1">
    <source>
        <dbReference type="SAM" id="MobiDB-lite"/>
    </source>
</evidence>
<dbReference type="AlphaFoldDB" id="A0A0F4J1D9"/>
<reference evidence="2 3" key="1">
    <citation type="submission" date="2015-02" db="EMBL/GenBank/DDBJ databases">
        <authorList>
            <person name="Ju K.-S."/>
            <person name="Doroghazi J.R."/>
            <person name="Metcalf W."/>
        </authorList>
    </citation>
    <scope>NUCLEOTIDE SEQUENCE [LARGE SCALE GENOMIC DNA]</scope>
    <source>
        <strain evidence="2 3">NRRL ISP-5550</strain>
    </source>
</reference>
<comment type="caution">
    <text evidence="2">The sequence shown here is derived from an EMBL/GenBank/DDBJ whole genome shotgun (WGS) entry which is preliminary data.</text>
</comment>
<feature type="region of interest" description="Disordered" evidence="1">
    <location>
        <begin position="135"/>
        <end position="168"/>
    </location>
</feature>
<accession>A0A0F4J1D9</accession>
<dbReference type="Proteomes" id="UP000033551">
    <property type="component" value="Unassembled WGS sequence"/>
</dbReference>
<dbReference type="PATRIC" id="fig|68223.7.peg.1565"/>
<organism evidence="2 3">
    <name type="scientific">Streptomyces katrae</name>
    <dbReference type="NCBI Taxonomy" id="68223"/>
    <lineage>
        <taxon>Bacteria</taxon>
        <taxon>Bacillati</taxon>
        <taxon>Actinomycetota</taxon>
        <taxon>Actinomycetes</taxon>
        <taxon>Kitasatosporales</taxon>
        <taxon>Streptomycetaceae</taxon>
        <taxon>Streptomyces</taxon>
    </lineage>
</organism>
<feature type="compositionally biased region" description="Acidic residues" evidence="1">
    <location>
        <begin position="158"/>
        <end position="168"/>
    </location>
</feature>
<gene>
    <name evidence="2" type="ORF">VR44_27015</name>
</gene>
<keyword evidence="3" id="KW-1185">Reference proteome</keyword>
<dbReference type="EMBL" id="JZWV01000807">
    <property type="protein sequence ID" value="KJY27684.1"/>
    <property type="molecule type" value="Genomic_DNA"/>
</dbReference>
<proteinExistence type="predicted"/>